<gene>
    <name evidence="4" type="ORF">MCOL_V204410</name>
</gene>
<dbReference type="AlphaFoldDB" id="J5EC50"/>
<proteinExistence type="predicted"/>
<dbReference type="EMBL" id="AFVW02000002">
    <property type="protein sequence ID" value="EJO89401.1"/>
    <property type="molecule type" value="Genomic_DNA"/>
</dbReference>
<dbReference type="InterPro" id="IPR013785">
    <property type="entry name" value="Aldolase_TIM"/>
</dbReference>
<evidence type="ECO:0000256" key="1">
    <source>
        <dbReference type="ARBA" id="ARBA00022630"/>
    </source>
</evidence>
<dbReference type="PANTHER" id="PTHR43656">
    <property type="entry name" value="BINDING OXIDOREDUCTASE, PUTATIVE (AFU_ORTHOLOGUE AFUA_2G08260)-RELATED"/>
    <property type="match status" value="1"/>
</dbReference>
<dbReference type="GO" id="GO:0016491">
    <property type="term" value="F:oxidoreductase activity"/>
    <property type="evidence" value="ECO:0007669"/>
    <property type="project" value="UniProtKB-KW"/>
</dbReference>
<dbReference type="InterPro" id="IPR001155">
    <property type="entry name" value="OxRdtase_FMN_N"/>
</dbReference>
<dbReference type="PANTHER" id="PTHR43656:SF2">
    <property type="entry name" value="BINDING OXIDOREDUCTASE, PUTATIVE (AFU_ORTHOLOGUE AFUA_2G08260)-RELATED"/>
    <property type="match status" value="1"/>
</dbReference>
<comment type="caution">
    <text evidence="4">The sequence shown here is derived from an EMBL/GenBank/DDBJ whole genome shotgun (WGS) entry which is preliminary data.</text>
</comment>
<dbReference type="Proteomes" id="UP000006455">
    <property type="component" value="Unassembled WGS sequence"/>
</dbReference>
<evidence type="ECO:0000313" key="4">
    <source>
        <dbReference type="EMBL" id="EJO89401.1"/>
    </source>
</evidence>
<evidence type="ECO:0000256" key="2">
    <source>
        <dbReference type="ARBA" id="ARBA00023002"/>
    </source>
</evidence>
<keyword evidence="1" id="KW-0285">Flavoprotein</keyword>
<dbReference type="GO" id="GO:0010181">
    <property type="term" value="F:FMN binding"/>
    <property type="evidence" value="ECO:0007669"/>
    <property type="project" value="InterPro"/>
</dbReference>
<accession>J5EC50</accession>
<name>J5EC50_9MYCO</name>
<dbReference type="SUPFAM" id="SSF51395">
    <property type="entry name" value="FMN-linked oxidoreductases"/>
    <property type="match status" value="1"/>
</dbReference>
<dbReference type="eggNOG" id="COG1902">
    <property type="taxonomic scope" value="Bacteria"/>
</dbReference>
<dbReference type="Pfam" id="PF00724">
    <property type="entry name" value="Oxidored_FMN"/>
    <property type="match status" value="1"/>
</dbReference>
<dbReference type="Gene3D" id="3.20.20.70">
    <property type="entry name" value="Aldolase class I"/>
    <property type="match status" value="1"/>
</dbReference>
<sequence>MAEIDEVIRRFTTSARIVVDAGFTGVQIHAAHGYLLSQFLSPLTNHRTDAFGGTPERRRRLLVDIARALRAELGPHTPIAVKLNSADFQRGGITEDDSTEVVLALAEEKIDLLEISGGNYESGVHGRRGRWCPRVDPRARGILPRLRQPIPHGYGGR</sequence>
<protein>
    <submittedName>
        <fullName evidence="4">Oxidoreductase</fullName>
    </submittedName>
</protein>
<organism evidence="4 5">
    <name type="scientific">Mycobacterium colombiense CECT 3035</name>
    <dbReference type="NCBI Taxonomy" id="1041522"/>
    <lineage>
        <taxon>Bacteria</taxon>
        <taxon>Bacillati</taxon>
        <taxon>Actinomycetota</taxon>
        <taxon>Actinomycetes</taxon>
        <taxon>Mycobacteriales</taxon>
        <taxon>Mycobacteriaceae</taxon>
        <taxon>Mycobacterium</taxon>
        <taxon>Mycobacterium avium complex (MAC)</taxon>
    </lineage>
</organism>
<reference evidence="4 5" key="1">
    <citation type="journal article" date="2011" name="J. Bacteriol.">
        <title>Genome sequence of the Mycobacterium colombiense type strain, CECT 3035.</title>
        <authorList>
            <person name="Gonzalez-Perez M."/>
            <person name="Murcia M.I."/>
            <person name="Landsman D."/>
            <person name="Jordan I.K."/>
            <person name="Marino-Ramirez L."/>
        </authorList>
    </citation>
    <scope>NUCLEOTIDE SEQUENCE [LARGE SCALE GENOMIC DNA]</scope>
    <source>
        <strain evidence="4 5">CECT 3035</strain>
    </source>
</reference>
<evidence type="ECO:0000313" key="5">
    <source>
        <dbReference type="Proteomes" id="UP000006455"/>
    </source>
</evidence>
<dbReference type="InterPro" id="IPR051799">
    <property type="entry name" value="NADH_flavin_oxidoreductase"/>
</dbReference>
<keyword evidence="2" id="KW-0560">Oxidoreductase</keyword>
<feature type="domain" description="NADH:flavin oxidoreductase/NADH oxidase N-terminal" evidence="3">
    <location>
        <begin position="3"/>
        <end position="120"/>
    </location>
</feature>
<evidence type="ECO:0000259" key="3">
    <source>
        <dbReference type="Pfam" id="PF00724"/>
    </source>
</evidence>